<keyword evidence="3" id="KW-0804">Transcription</keyword>
<organism evidence="6 7">
    <name type="scientific">Jiangella rhizosphaerae</name>
    <dbReference type="NCBI Taxonomy" id="2293569"/>
    <lineage>
        <taxon>Bacteria</taxon>
        <taxon>Bacillati</taxon>
        <taxon>Actinomycetota</taxon>
        <taxon>Actinomycetes</taxon>
        <taxon>Jiangellales</taxon>
        <taxon>Jiangellaceae</taxon>
        <taxon>Jiangella</taxon>
    </lineage>
</organism>
<reference evidence="6 7" key="1">
    <citation type="submission" date="2018-09" db="EMBL/GenBank/DDBJ databases">
        <title>Isolation, diversity and antifungal activity of actinobacteria from wheat.</title>
        <authorList>
            <person name="Han C."/>
        </authorList>
    </citation>
    <scope>NUCLEOTIDE SEQUENCE [LARGE SCALE GENOMIC DNA]</scope>
    <source>
        <strain evidence="6 7">NEAU-YY265</strain>
    </source>
</reference>
<dbReference type="EMBL" id="QUAL01000180">
    <property type="protein sequence ID" value="RIQ19575.1"/>
    <property type="molecule type" value="Genomic_DNA"/>
</dbReference>
<keyword evidence="7" id="KW-1185">Reference proteome</keyword>
<dbReference type="PROSITE" id="PS50977">
    <property type="entry name" value="HTH_TETR_2"/>
    <property type="match status" value="1"/>
</dbReference>
<dbReference type="AlphaFoldDB" id="A0A418KMH9"/>
<keyword evidence="2 4" id="KW-0238">DNA-binding</keyword>
<dbReference type="Gene3D" id="1.10.357.10">
    <property type="entry name" value="Tetracycline Repressor, domain 2"/>
    <property type="match status" value="1"/>
</dbReference>
<accession>A0A418KMH9</accession>
<protein>
    <submittedName>
        <fullName evidence="6">TetR/AcrR family transcriptional regulator</fullName>
    </submittedName>
</protein>
<dbReference type="GO" id="GO:0003700">
    <property type="term" value="F:DNA-binding transcription factor activity"/>
    <property type="evidence" value="ECO:0007669"/>
    <property type="project" value="TreeGrafter"/>
</dbReference>
<sequence>MPTGVALSDARARLFAAAERVVTRDGAGGLTSRAVTEEAGVAKGVLHRHFADFDDFLAELVRDRIGRLQAEVGELTAAAGSTTLVSQVAEALTRTFTPVNLGLVSAAMARDGLRARLRPTTPHGIPILTEAATALSAYLDTERRLGRLTPRTDTGTLALTLIGTGHLLFAGELGGLPDASAVREVVEAITVGAEPGARP</sequence>
<evidence type="ECO:0000313" key="7">
    <source>
        <dbReference type="Proteomes" id="UP000284057"/>
    </source>
</evidence>
<evidence type="ECO:0000256" key="4">
    <source>
        <dbReference type="PROSITE-ProRule" id="PRU00335"/>
    </source>
</evidence>
<evidence type="ECO:0000313" key="6">
    <source>
        <dbReference type="EMBL" id="RIQ19575.1"/>
    </source>
</evidence>
<dbReference type="InterPro" id="IPR050109">
    <property type="entry name" value="HTH-type_TetR-like_transc_reg"/>
</dbReference>
<dbReference type="OrthoDB" id="5068503at2"/>
<dbReference type="RefSeq" id="WP_119661484.1">
    <property type="nucleotide sequence ID" value="NZ_QUAL01000180.1"/>
</dbReference>
<dbReference type="GO" id="GO:0000976">
    <property type="term" value="F:transcription cis-regulatory region binding"/>
    <property type="evidence" value="ECO:0007669"/>
    <property type="project" value="TreeGrafter"/>
</dbReference>
<evidence type="ECO:0000256" key="2">
    <source>
        <dbReference type="ARBA" id="ARBA00023125"/>
    </source>
</evidence>
<dbReference type="PANTHER" id="PTHR30055:SF238">
    <property type="entry name" value="MYCOFACTOCIN BIOSYNTHESIS TRANSCRIPTIONAL REGULATOR MFTR-RELATED"/>
    <property type="match status" value="1"/>
</dbReference>
<name>A0A418KMH9_9ACTN</name>
<comment type="caution">
    <text evidence="6">The sequence shown here is derived from an EMBL/GenBank/DDBJ whole genome shotgun (WGS) entry which is preliminary data.</text>
</comment>
<dbReference type="Pfam" id="PF00440">
    <property type="entry name" value="TetR_N"/>
    <property type="match status" value="1"/>
</dbReference>
<gene>
    <name evidence="6" type="ORF">DY240_19345</name>
</gene>
<evidence type="ECO:0000256" key="1">
    <source>
        <dbReference type="ARBA" id="ARBA00023015"/>
    </source>
</evidence>
<dbReference type="InterPro" id="IPR001647">
    <property type="entry name" value="HTH_TetR"/>
</dbReference>
<dbReference type="InterPro" id="IPR009057">
    <property type="entry name" value="Homeodomain-like_sf"/>
</dbReference>
<proteinExistence type="predicted"/>
<evidence type="ECO:0000256" key="3">
    <source>
        <dbReference type="ARBA" id="ARBA00023163"/>
    </source>
</evidence>
<evidence type="ECO:0000259" key="5">
    <source>
        <dbReference type="PROSITE" id="PS50977"/>
    </source>
</evidence>
<dbReference type="Proteomes" id="UP000284057">
    <property type="component" value="Unassembled WGS sequence"/>
</dbReference>
<dbReference type="SUPFAM" id="SSF46689">
    <property type="entry name" value="Homeodomain-like"/>
    <property type="match status" value="1"/>
</dbReference>
<dbReference type="PANTHER" id="PTHR30055">
    <property type="entry name" value="HTH-TYPE TRANSCRIPTIONAL REGULATOR RUTR"/>
    <property type="match status" value="1"/>
</dbReference>
<feature type="DNA-binding region" description="H-T-H motif" evidence="4">
    <location>
        <begin position="31"/>
        <end position="50"/>
    </location>
</feature>
<keyword evidence="1" id="KW-0805">Transcription regulation</keyword>
<feature type="domain" description="HTH tetR-type" evidence="5">
    <location>
        <begin position="8"/>
        <end position="68"/>
    </location>
</feature>